<accession>A0AAJ0EDD3</accession>
<dbReference type="RefSeq" id="XP_060441588.1">
    <property type="nucleotide sequence ID" value="XM_060596238.1"/>
</dbReference>
<organism evidence="1 2">
    <name type="scientific">Colletotrichum phormii</name>
    <dbReference type="NCBI Taxonomy" id="359342"/>
    <lineage>
        <taxon>Eukaryota</taxon>
        <taxon>Fungi</taxon>
        <taxon>Dikarya</taxon>
        <taxon>Ascomycota</taxon>
        <taxon>Pezizomycotina</taxon>
        <taxon>Sordariomycetes</taxon>
        <taxon>Hypocreomycetidae</taxon>
        <taxon>Glomerellales</taxon>
        <taxon>Glomerellaceae</taxon>
        <taxon>Colletotrichum</taxon>
        <taxon>Colletotrichum acutatum species complex</taxon>
    </lineage>
</organism>
<proteinExistence type="predicted"/>
<reference evidence="1" key="1">
    <citation type="submission" date="2021-06" db="EMBL/GenBank/DDBJ databases">
        <title>Comparative genomics, transcriptomics and evolutionary studies reveal genomic signatures of adaptation to plant cell wall in hemibiotrophic fungi.</title>
        <authorList>
            <consortium name="DOE Joint Genome Institute"/>
            <person name="Baroncelli R."/>
            <person name="Diaz J.F."/>
            <person name="Benocci T."/>
            <person name="Peng M."/>
            <person name="Battaglia E."/>
            <person name="Haridas S."/>
            <person name="Andreopoulos W."/>
            <person name="Labutti K."/>
            <person name="Pangilinan J."/>
            <person name="Floch G.L."/>
            <person name="Makela M.R."/>
            <person name="Henrissat B."/>
            <person name="Grigoriev I.V."/>
            <person name="Crouch J.A."/>
            <person name="De Vries R.P."/>
            <person name="Sukno S.A."/>
            <person name="Thon M.R."/>
        </authorList>
    </citation>
    <scope>NUCLEOTIDE SEQUENCE</scope>
    <source>
        <strain evidence="1">CBS 102054</strain>
    </source>
</reference>
<gene>
    <name evidence="1" type="ORF">BDP81DRAFT_74725</name>
</gene>
<evidence type="ECO:0000313" key="1">
    <source>
        <dbReference type="EMBL" id="KAK1625593.1"/>
    </source>
</evidence>
<sequence>MVRIWPARFSFFTGVLSTSQAAKPRSAACRSRFCLALFFRILNSQPQHGPNVGHPCPSICLGPLRSPARQVRPFAALPMPHSSLPLLAWPRQHTTCSHFSGVRVVSFLQGTALRTGARYP</sequence>
<name>A0AAJ0EDD3_9PEZI</name>
<dbReference type="GeneID" id="85481100"/>
<dbReference type="EMBL" id="JAHMHQ010000019">
    <property type="protein sequence ID" value="KAK1625593.1"/>
    <property type="molecule type" value="Genomic_DNA"/>
</dbReference>
<comment type="caution">
    <text evidence="1">The sequence shown here is derived from an EMBL/GenBank/DDBJ whole genome shotgun (WGS) entry which is preliminary data.</text>
</comment>
<dbReference type="Proteomes" id="UP001243989">
    <property type="component" value="Unassembled WGS sequence"/>
</dbReference>
<protein>
    <submittedName>
        <fullName evidence="1">Uncharacterized protein</fullName>
    </submittedName>
</protein>
<dbReference type="AlphaFoldDB" id="A0AAJ0EDD3"/>
<evidence type="ECO:0000313" key="2">
    <source>
        <dbReference type="Proteomes" id="UP001243989"/>
    </source>
</evidence>
<keyword evidence="2" id="KW-1185">Reference proteome</keyword>